<dbReference type="InterPro" id="IPR010433">
    <property type="entry name" value="EIF-4B_pln"/>
</dbReference>
<protein>
    <submittedName>
        <fullName evidence="2">Uncharacterized protein</fullName>
    </submittedName>
</protein>
<reference evidence="2 3" key="1">
    <citation type="journal article" date="2020" name="bioRxiv">
        <title>Sequence and annotation of 42 cannabis genomes reveals extensive copy number variation in cannabinoid synthesis and pathogen resistance genes.</title>
        <authorList>
            <person name="Mckernan K.J."/>
            <person name="Helbert Y."/>
            <person name="Kane L.T."/>
            <person name="Ebling H."/>
            <person name="Zhang L."/>
            <person name="Liu B."/>
            <person name="Eaton Z."/>
            <person name="Mclaughlin S."/>
            <person name="Kingan S."/>
            <person name="Baybayan P."/>
            <person name="Concepcion G."/>
            <person name="Jordan M."/>
            <person name="Riva A."/>
            <person name="Barbazuk W."/>
            <person name="Harkins T."/>
        </authorList>
    </citation>
    <scope>NUCLEOTIDE SEQUENCE [LARGE SCALE GENOMIC DNA]</scope>
    <source>
        <strain evidence="3">cv. Jamaican Lion 4</strain>
        <tissue evidence="2">Leaf</tissue>
    </source>
</reference>
<comment type="caution">
    <text evidence="2">The sequence shown here is derived from an EMBL/GenBank/DDBJ whole genome shotgun (WGS) entry which is preliminary data.</text>
</comment>
<keyword evidence="3" id="KW-1185">Reference proteome</keyword>
<dbReference type="GO" id="GO:0003743">
    <property type="term" value="F:translation initiation factor activity"/>
    <property type="evidence" value="ECO:0007669"/>
    <property type="project" value="InterPro"/>
</dbReference>
<dbReference type="EMBL" id="JAATIQ010000105">
    <property type="protein sequence ID" value="KAF4381977.1"/>
    <property type="molecule type" value="Genomic_DNA"/>
</dbReference>
<feature type="region of interest" description="Disordered" evidence="1">
    <location>
        <begin position="156"/>
        <end position="205"/>
    </location>
</feature>
<gene>
    <name evidence="2" type="ORF">G4B88_006609</name>
</gene>
<dbReference type="GO" id="GO:0003729">
    <property type="term" value="F:mRNA binding"/>
    <property type="evidence" value="ECO:0007669"/>
    <property type="project" value="TreeGrafter"/>
</dbReference>
<dbReference type="AlphaFoldDB" id="A0A7J6GGL2"/>
<evidence type="ECO:0000313" key="2">
    <source>
        <dbReference type="EMBL" id="KAF4381977.1"/>
    </source>
</evidence>
<name>A0A7J6GGL2_CANSA</name>
<feature type="region of interest" description="Disordered" evidence="1">
    <location>
        <begin position="262"/>
        <end position="287"/>
    </location>
</feature>
<evidence type="ECO:0000313" key="3">
    <source>
        <dbReference type="Proteomes" id="UP000583929"/>
    </source>
</evidence>
<dbReference type="Proteomes" id="UP000583929">
    <property type="component" value="Unassembled WGS sequence"/>
</dbReference>
<feature type="compositionally biased region" description="Basic residues" evidence="1">
    <location>
        <begin position="267"/>
        <end position="276"/>
    </location>
</feature>
<dbReference type="PANTHER" id="PTHR32091:SF24">
    <property type="entry name" value="DUF4005 DOMAIN-CONTAINING PROTEIN"/>
    <property type="match status" value="1"/>
</dbReference>
<feature type="compositionally biased region" description="Basic and acidic residues" evidence="1">
    <location>
        <begin position="187"/>
        <end position="199"/>
    </location>
</feature>
<proteinExistence type="predicted"/>
<dbReference type="Pfam" id="PF06273">
    <property type="entry name" value="eIF-4B"/>
    <property type="match status" value="1"/>
</dbReference>
<accession>A0A7J6GGL2</accession>
<organism evidence="2 3">
    <name type="scientific">Cannabis sativa</name>
    <name type="common">Hemp</name>
    <name type="synonym">Marijuana</name>
    <dbReference type="NCBI Taxonomy" id="3483"/>
    <lineage>
        <taxon>Eukaryota</taxon>
        <taxon>Viridiplantae</taxon>
        <taxon>Streptophyta</taxon>
        <taxon>Embryophyta</taxon>
        <taxon>Tracheophyta</taxon>
        <taxon>Spermatophyta</taxon>
        <taxon>Magnoliopsida</taxon>
        <taxon>eudicotyledons</taxon>
        <taxon>Gunneridae</taxon>
        <taxon>Pentapetalae</taxon>
        <taxon>rosids</taxon>
        <taxon>fabids</taxon>
        <taxon>Rosales</taxon>
        <taxon>Cannabaceae</taxon>
        <taxon>Cannabis</taxon>
    </lineage>
</organism>
<feature type="compositionally biased region" description="Basic and acidic residues" evidence="1">
    <location>
        <begin position="156"/>
        <end position="177"/>
    </location>
</feature>
<dbReference type="PANTHER" id="PTHR32091">
    <property type="entry name" value="EUKARYOTIC TRANSLATION INITIATION FACTOR 4B"/>
    <property type="match status" value="1"/>
</dbReference>
<sequence length="287" mass="32286">MTESRRKSVCILSWADEVEKEEEEEAQADLLCQTKTQKPNPFGSARPREVVLKERGIDWRVIDHGQGLLQLPFSDSIKKHSNGKPRSEIVSNMAFCGVTRNPEQVLVLAPPVPVSHCNQIPIRCPTGNGILKWVEKPCISPNICRGSLNRYEPEKENMGHEHRLQRDHCAKSSDPRTHKGPFLNGKIGEHGSKAKLGQEKRRRRWSNVASIKDGTTSIKELCDSSVPRCVPAGIELKKLKMSNTPDRTMDDLQSFHVVAGESGQGRVGRHRMRRNPKKNDSLIRALN</sequence>
<evidence type="ECO:0000256" key="1">
    <source>
        <dbReference type="SAM" id="MobiDB-lite"/>
    </source>
</evidence>